<dbReference type="PROSITE" id="PS50507">
    <property type="entry name" value="RDRP_SSRNA_POS"/>
    <property type="match status" value="1"/>
</dbReference>
<dbReference type="EC" id="2.7.7.48" evidence="1 8"/>
<accession>A0A455TQN7</accession>
<feature type="domain" description="RdRp catalytic" evidence="9">
    <location>
        <begin position="463"/>
        <end position="580"/>
    </location>
</feature>
<dbReference type="GO" id="GO:0003723">
    <property type="term" value="F:RNA binding"/>
    <property type="evidence" value="ECO:0007669"/>
    <property type="project" value="InterPro"/>
</dbReference>
<dbReference type="CDD" id="cd23235">
    <property type="entry name" value="Regressovirinae_RdRp"/>
    <property type="match status" value="1"/>
</dbReference>
<organism evidence="10">
    <name type="scientific">Carnation ringspot virus</name>
    <name type="common">CRSV</name>
    <dbReference type="NCBI Taxonomy" id="12268"/>
    <lineage>
        <taxon>Viruses</taxon>
        <taxon>Riboviria</taxon>
        <taxon>Orthornavirae</taxon>
        <taxon>Kitrinoviricota</taxon>
        <taxon>Tolucaviricetes</taxon>
        <taxon>Tolivirales</taxon>
        <taxon>Tombusviridae</taxon>
        <taxon>Regressovirinae</taxon>
        <taxon>Dianthovirus</taxon>
        <taxon>Dianthovirus dianthi</taxon>
    </lineage>
</organism>
<keyword evidence="5 8" id="KW-0547">Nucleotide-binding</keyword>
<keyword evidence="2 8" id="KW-0696">RNA-directed RNA polymerase</keyword>
<evidence type="ECO:0000256" key="3">
    <source>
        <dbReference type="ARBA" id="ARBA00022679"/>
    </source>
</evidence>
<protein>
    <recommendedName>
        <fullName evidence="1 8">RNA-directed RNA polymerase</fullName>
        <ecNumber evidence="1 8">2.7.7.48</ecNumber>
    </recommendedName>
</protein>
<dbReference type="SUPFAM" id="SSF56672">
    <property type="entry name" value="DNA/RNA polymerases"/>
    <property type="match status" value="1"/>
</dbReference>
<dbReference type="Pfam" id="PF00998">
    <property type="entry name" value="RdRP_3"/>
    <property type="match status" value="1"/>
</dbReference>
<keyword evidence="6" id="KW-0688">Ribosomal frameshifting</keyword>
<evidence type="ECO:0000256" key="2">
    <source>
        <dbReference type="ARBA" id="ARBA00022484"/>
    </source>
</evidence>
<proteinExistence type="predicted"/>
<dbReference type="InterPro" id="IPR043502">
    <property type="entry name" value="DNA/RNA_pol_sf"/>
</dbReference>
<dbReference type="GO" id="GO:0075523">
    <property type="term" value="P:viral translational frameshifting"/>
    <property type="evidence" value="ECO:0007669"/>
    <property type="project" value="UniProtKB-KW"/>
</dbReference>
<evidence type="ECO:0000256" key="8">
    <source>
        <dbReference type="RuleBase" id="RU363062"/>
    </source>
</evidence>
<evidence type="ECO:0000256" key="4">
    <source>
        <dbReference type="ARBA" id="ARBA00022695"/>
    </source>
</evidence>
<dbReference type="GO" id="GO:0000166">
    <property type="term" value="F:nucleotide binding"/>
    <property type="evidence" value="ECO:0007669"/>
    <property type="project" value="UniProtKB-KW"/>
</dbReference>
<dbReference type="InterPro" id="IPR043128">
    <property type="entry name" value="Rev_trsase/Diguanyl_cyclase"/>
</dbReference>
<dbReference type="GO" id="GO:0039694">
    <property type="term" value="P:viral RNA genome replication"/>
    <property type="evidence" value="ECO:0007669"/>
    <property type="project" value="InterPro"/>
</dbReference>
<evidence type="ECO:0000256" key="6">
    <source>
        <dbReference type="ARBA" id="ARBA00022758"/>
    </source>
</evidence>
<dbReference type="InterPro" id="IPR007094">
    <property type="entry name" value="RNA-dir_pol_PSvirus"/>
</dbReference>
<dbReference type="InterPro" id="IPR002166">
    <property type="entry name" value="RNA_pol_HCV"/>
</dbReference>
<keyword evidence="7 8" id="KW-0693">Viral RNA replication</keyword>
<evidence type="ECO:0000256" key="7">
    <source>
        <dbReference type="ARBA" id="ARBA00022953"/>
    </source>
</evidence>
<evidence type="ECO:0000256" key="1">
    <source>
        <dbReference type="ARBA" id="ARBA00012494"/>
    </source>
</evidence>
<comment type="catalytic activity">
    <reaction evidence="8">
        <text>RNA(n) + a ribonucleoside 5'-triphosphate = RNA(n+1) + diphosphate</text>
        <dbReference type="Rhea" id="RHEA:21248"/>
        <dbReference type="Rhea" id="RHEA-COMP:14527"/>
        <dbReference type="Rhea" id="RHEA-COMP:17342"/>
        <dbReference type="ChEBI" id="CHEBI:33019"/>
        <dbReference type="ChEBI" id="CHEBI:61557"/>
        <dbReference type="ChEBI" id="CHEBI:140395"/>
        <dbReference type="EC" id="2.7.7.48"/>
    </reaction>
</comment>
<evidence type="ECO:0000259" key="9">
    <source>
        <dbReference type="PROSITE" id="PS50507"/>
    </source>
</evidence>
<organismHost>
    <name type="scientific">Dianthus barbatus</name>
    <dbReference type="NCBI Taxonomy" id="278075"/>
</organismHost>
<organismHost>
    <name type="scientific">Dianthus caryophyllus</name>
    <name type="common">Carnation</name>
    <name type="synonym">Clove pink</name>
    <dbReference type="NCBI Taxonomy" id="3570"/>
</organismHost>
<dbReference type="Gene3D" id="3.30.70.270">
    <property type="match status" value="1"/>
</dbReference>
<sequence>MAIFELFSFDIDKLLVWVSKFSPGKILSAICRLGLDSWNNFRKWFFGLNFDKHEWAVDHFMPLMPRFSSDMDEVAKRIVTPKSKPKLEDCLEIDTAVEEYFNEEYFEPQEDGSMKLKRVAARRQIKRVRSGMIEDAISAVEARIRNRHMIMCDDMGLVDEAAVRATAMDICGEYKINEHHTRCIIYAAAYRAMTPDQESIDATKMAYNPKSQARRDLVSVLRKNISFGGFKSLEDFLSAPVSFPVEDAPYQILGIPEIKVADKRASRVCKFKRVVGLPSLSAGQSVCVHKTSLHNMIVSLEQRVFRVKNEKGEFVVPPQPSKGAFDSISYFREAWKKKLYSKGPVVKSSIDDVVACYSSEKKKLYQKAAATLSHRPLHWRDSKVQAFIKVEKLECDKKAPVPRTIQPRSKRYNLCIGRYLRLNEKRMLDAIDAVFGEKTVLSGLDNKAQGRAIAKKWSKYESPIGIGLDASRFDQHCSKDALKFEHSFYRECFPDDKMLSDLLDWQLENEGSALMPTGELVRYRTKGCRMSGDINTGLGNKILMCSMVHAYLKEVGVNASLANNGDDCVLFCEKGDFNRINDSLREWFLCRGFNMVVEEPVECLERVVFCRSQPVCVATKWAMVRQLGSLSRDCFSTQNWLNPTTFRDAMNALGQCNGIINDGVPVHMAQAKRMYAAGGNRKFDLKALHKQMEYSWRDRLGARTNLLWSEVEDSTRLSYFRAFGIEPAVQRIVEGYFSESKISEEGRQTNFLPTHYSRLHKDLLVPRYLN</sequence>
<dbReference type="GO" id="GO:0003968">
    <property type="term" value="F:RNA-directed RNA polymerase activity"/>
    <property type="evidence" value="ECO:0007669"/>
    <property type="project" value="UniProtKB-KW"/>
</dbReference>
<keyword evidence="4 8" id="KW-0548">Nucleotidyltransferase</keyword>
<reference evidence="10" key="1">
    <citation type="submission" date="2019-01" db="EMBL/GenBank/DDBJ databases">
        <title>5' terminal stem-loop of carnation ringspot virus RNA1 is required for the efficient amplification of viral RNAs.</title>
        <authorList>
            <person name="Kaido M."/>
            <person name="Nagano H."/>
            <person name="Omote K."/>
            <person name="Takano Y."/>
            <person name="Mise K."/>
            <person name="Okuno T."/>
        </authorList>
    </citation>
    <scope>NUCLEOTIDE SEQUENCE</scope>
    <source>
        <strain evidence="10">PV-0097</strain>
    </source>
</reference>
<keyword evidence="3 8" id="KW-0808">Transferase</keyword>
<evidence type="ECO:0000313" key="10">
    <source>
        <dbReference type="EMBL" id="BBI37503.1"/>
    </source>
</evidence>
<evidence type="ECO:0000256" key="5">
    <source>
        <dbReference type="ARBA" id="ARBA00022741"/>
    </source>
</evidence>
<dbReference type="EMBL" id="LC460998">
    <property type="protein sequence ID" value="BBI37503.1"/>
    <property type="molecule type" value="Genomic_RNA"/>
</dbReference>
<name>A0A455TQN7_CRSV</name>